<evidence type="ECO:0000313" key="18">
    <source>
        <dbReference type="Proteomes" id="UP000244978"/>
    </source>
</evidence>
<keyword evidence="4 14" id="KW-0378">Hydrolase</keyword>
<evidence type="ECO:0000256" key="7">
    <source>
        <dbReference type="ARBA" id="ARBA00022840"/>
    </source>
</evidence>
<dbReference type="Gene3D" id="1.10.486.10">
    <property type="entry name" value="PCRA, domain 4"/>
    <property type="match status" value="1"/>
</dbReference>
<keyword evidence="10" id="KW-0413">Isomerase</keyword>
<keyword evidence="18" id="KW-1185">Reference proteome</keyword>
<protein>
    <recommendedName>
        <fullName evidence="12">DNA 3'-5' helicase</fullName>
        <ecNumber evidence="12">5.6.2.4</ecNumber>
    </recommendedName>
</protein>
<keyword evidence="7 14" id="KW-0067">ATP-binding</keyword>
<evidence type="ECO:0000256" key="8">
    <source>
        <dbReference type="ARBA" id="ARBA00023125"/>
    </source>
</evidence>
<dbReference type="GO" id="GO:0043138">
    <property type="term" value="F:3'-5' DNA helicase activity"/>
    <property type="evidence" value="ECO:0007669"/>
    <property type="project" value="UniProtKB-EC"/>
</dbReference>
<dbReference type="InterPro" id="IPR011604">
    <property type="entry name" value="PDDEXK-like_dom_sf"/>
</dbReference>
<keyword evidence="6" id="KW-0269">Exonuclease</keyword>
<organism evidence="17 18">
    <name type="scientific">Homoserinimonas hongtaonis</name>
    <dbReference type="NCBI Taxonomy" id="2079791"/>
    <lineage>
        <taxon>Bacteria</taxon>
        <taxon>Bacillati</taxon>
        <taxon>Actinomycetota</taxon>
        <taxon>Actinomycetes</taxon>
        <taxon>Micrococcales</taxon>
        <taxon>Microbacteriaceae</taxon>
        <taxon>Homoserinimonas</taxon>
    </lineage>
</organism>
<dbReference type="PROSITE" id="PS51217">
    <property type="entry name" value="UVRD_HELICASE_CTER"/>
    <property type="match status" value="1"/>
</dbReference>
<evidence type="ECO:0000256" key="5">
    <source>
        <dbReference type="ARBA" id="ARBA00022806"/>
    </source>
</evidence>
<keyword evidence="1" id="KW-0540">Nuclease</keyword>
<dbReference type="InterPro" id="IPR000212">
    <property type="entry name" value="DNA_helicase_UvrD/REP"/>
</dbReference>
<comment type="catalytic activity">
    <reaction evidence="13">
        <text>ATP + H2O = ADP + phosphate + H(+)</text>
        <dbReference type="Rhea" id="RHEA:13065"/>
        <dbReference type="ChEBI" id="CHEBI:15377"/>
        <dbReference type="ChEBI" id="CHEBI:15378"/>
        <dbReference type="ChEBI" id="CHEBI:30616"/>
        <dbReference type="ChEBI" id="CHEBI:43474"/>
        <dbReference type="ChEBI" id="CHEBI:456216"/>
        <dbReference type="EC" id="5.6.2.4"/>
    </reaction>
</comment>
<dbReference type="InterPro" id="IPR027417">
    <property type="entry name" value="P-loop_NTPase"/>
</dbReference>
<dbReference type="EC" id="5.6.2.4" evidence="12"/>
<evidence type="ECO:0000256" key="2">
    <source>
        <dbReference type="ARBA" id="ARBA00022741"/>
    </source>
</evidence>
<dbReference type="InterPro" id="IPR038726">
    <property type="entry name" value="PDDEXK_AddAB-type"/>
</dbReference>
<dbReference type="EMBL" id="QEEX01000002">
    <property type="protein sequence ID" value="PWB96117.1"/>
    <property type="molecule type" value="Genomic_DNA"/>
</dbReference>
<dbReference type="PANTHER" id="PTHR11070">
    <property type="entry name" value="UVRD / RECB / PCRA DNA HELICASE FAMILY MEMBER"/>
    <property type="match status" value="1"/>
</dbReference>
<gene>
    <name evidence="17" type="ORF">DF220_12100</name>
</gene>
<comment type="caution">
    <text evidence="17">The sequence shown here is derived from an EMBL/GenBank/DDBJ whole genome shotgun (WGS) entry which is preliminary data.</text>
</comment>
<dbReference type="InterPro" id="IPR014016">
    <property type="entry name" value="UvrD-like_ATP-bd"/>
</dbReference>
<keyword evidence="2 14" id="KW-0547">Nucleotide-binding</keyword>
<evidence type="ECO:0000256" key="11">
    <source>
        <dbReference type="ARBA" id="ARBA00034617"/>
    </source>
</evidence>
<evidence type="ECO:0000256" key="13">
    <source>
        <dbReference type="ARBA" id="ARBA00048988"/>
    </source>
</evidence>
<dbReference type="Pfam" id="PF00580">
    <property type="entry name" value="UvrD-helicase"/>
    <property type="match status" value="1"/>
</dbReference>
<dbReference type="GO" id="GO:0005829">
    <property type="term" value="C:cytosol"/>
    <property type="evidence" value="ECO:0007669"/>
    <property type="project" value="TreeGrafter"/>
</dbReference>
<evidence type="ECO:0000259" key="15">
    <source>
        <dbReference type="PROSITE" id="PS51198"/>
    </source>
</evidence>
<evidence type="ECO:0000313" key="17">
    <source>
        <dbReference type="EMBL" id="PWB96117.1"/>
    </source>
</evidence>
<accession>A0A2U1SWW0</accession>
<dbReference type="GO" id="GO:0033202">
    <property type="term" value="C:DNA helicase complex"/>
    <property type="evidence" value="ECO:0007669"/>
    <property type="project" value="TreeGrafter"/>
</dbReference>
<reference evidence="18" key="1">
    <citation type="submission" date="2018-04" db="EMBL/GenBank/DDBJ databases">
        <authorList>
            <person name="Liu S."/>
            <person name="Wang Z."/>
            <person name="Li J."/>
        </authorList>
    </citation>
    <scope>NUCLEOTIDE SEQUENCE [LARGE SCALE GENOMIC DNA]</scope>
    <source>
        <strain evidence="18">S1194</strain>
    </source>
</reference>
<dbReference type="GO" id="GO:0003677">
    <property type="term" value="F:DNA binding"/>
    <property type="evidence" value="ECO:0007669"/>
    <property type="project" value="UniProtKB-KW"/>
</dbReference>
<dbReference type="PANTHER" id="PTHR11070:SF55">
    <property type="entry name" value="DNA 3'-5' HELICASE"/>
    <property type="match status" value="1"/>
</dbReference>
<feature type="binding site" evidence="14">
    <location>
        <begin position="51"/>
        <end position="58"/>
    </location>
    <ligand>
        <name>ATP</name>
        <dbReference type="ChEBI" id="CHEBI:30616"/>
    </ligand>
</feature>
<feature type="domain" description="UvrD-like helicase C-terminal" evidence="16">
    <location>
        <begin position="357"/>
        <end position="676"/>
    </location>
</feature>
<dbReference type="AlphaFoldDB" id="A0A2U1SWW0"/>
<feature type="domain" description="UvrD-like helicase ATP-binding" evidence="15">
    <location>
        <begin position="30"/>
        <end position="356"/>
    </location>
</feature>
<dbReference type="InterPro" id="IPR014017">
    <property type="entry name" value="DNA_helicase_UvrD-like_C"/>
</dbReference>
<keyword evidence="5 14" id="KW-0347">Helicase</keyword>
<evidence type="ECO:0000256" key="3">
    <source>
        <dbReference type="ARBA" id="ARBA00022763"/>
    </source>
</evidence>
<dbReference type="CDD" id="cd17932">
    <property type="entry name" value="DEXQc_UvrD"/>
    <property type="match status" value="1"/>
</dbReference>
<evidence type="ECO:0000256" key="14">
    <source>
        <dbReference type="PROSITE-ProRule" id="PRU00560"/>
    </source>
</evidence>
<keyword evidence="3" id="KW-0227">DNA damage</keyword>
<sequence>MRDDDELARADAAPARVLSADEIADALGQHRPTPQQRAVIESPLEPALVVAGAGSGKTETMASRVLWLIANGHVSPGQILGLTFTRKAAGELAERIRNRIAQLADAGLVPGEHDPFDTPTVATYNSFANTIYRDNAMLLGRESDGDVLGEASAWQLARSIVIASQDERLASVDKSLDTITRAVLDISHGLAENIADADDVAAMAEEFARIADLPSGGRGAYAEIEKHAAVVGSLPLLIDLARQFERAKAGRGFVEYSDQVALALELVRKVPRIRDDLRGQYRVVLLDEYQDTSVVQTWLLSGIFGGHPVMAVGDPHQSIYGWRGASSANLEDFARQFGEPATSVAEFSLATSWRNGHRILEAANALVDPLTATTRVAVQRLQPAPTATDSPISFSYEEDLATEADTAARWLKSRLAVPVRDGAGVRAPSAAMLFRTRKTQAVFIDALRQHEIPFHVLGVGGLMEEPEIADLVSALTVINDPAAGSELVRLLSGSLWRIGARDLHGLRRIASRLRDRDFAHRPLDDEIRTRLRESVSDDDGASIVDALDFVATAKPDHGLITGISDEGLARLRDAGAALARLRSRSGLDLLDFVTMVEQELMLDIEVAANPDRVLGRAPLDAFFDALSGYLTVDDSPSLRSFLGWLREAAWRDNLAPRPEEAEPGTVQIMTIHGSKGLERDIIVVPRLVDGELPGTPLEGTGAWLGFGRLPWEFRGDAAELPTLEWRTAETRKELVDLIADFKAEVSHHHEREERRLAYVAITRARHDLLLTGSFWSGQVKPRRPSSFLVELAALGIVPPLPEGPAEEFAPEGVDEFDVVWPFDPLGGRRSRVEAGAALVEEARLALTAGTEVTAGAWQDDLDLLLAERKRRTEPAGRAEPPIRVPASRFKDYVTDPDAVAAALRRPMPERPYRATRLGTLFHEWVEDRYGVHGSSEELDAFDDEIDLGDTVDSAVLSQQLKFDELRRTFERSPWASIRPVDVEREIHLPLADRVVICKIDAVYPLEGDRFQVVDWKTGKAPRDAKDLEDKQLQLALYRQAYAEWRGIDPERIDAVFYYVSDDAIIRPERIFDREELEALWRASRTR</sequence>
<dbReference type="Gene3D" id="3.90.320.10">
    <property type="match status" value="1"/>
</dbReference>
<evidence type="ECO:0000256" key="6">
    <source>
        <dbReference type="ARBA" id="ARBA00022839"/>
    </source>
</evidence>
<comment type="catalytic activity">
    <reaction evidence="11">
        <text>Couples ATP hydrolysis with the unwinding of duplex DNA by translocating in the 3'-5' direction.</text>
        <dbReference type="EC" id="5.6.2.4"/>
    </reaction>
</comment>
<dbReference type="GO" id="GO:0005524">
    <property type="term" value="F:ATP binding"/>
    <property type="evidence" value="ECO:0007669"/>
    <property type="project" value="UniProtKB-UniRule"/>
</dbReference>
<dbReference type="Pfam" id="PF13361">
    <property type="entry name" value="UvrD_C"/>
    <property type="match status" value="2"/>
</dbReference>
<dbReference type="GO" id="GO:0004527">
    <property type="term" value="F:exonuclease activity"/>
    <property type="evidence" value="ECO:0007669"/>
    <property type="project" value="UniProtKB-KW"/>
</dbReference>
<keyword evidence="8" id="KW-0238">DNA-binding</keyword>
<dbReference type="PROSITE" id="PS51198">
    <property type="entry name" value="UVRD_HELICASE_ATP_BIND"/>
    <property type="match status" value="1"/>
</dbReference>
<evidence type="ECO:0000256" key="12">
    <source>
        <dbReference type="ARBA" id="ARBA00034808"/>
    </source>
</evidence>
<dbReference type="Proteomes" id="UP000244978">
    <property type="component" value="Unassembled WGS sequence"/>
</dbReference>
<dbReference type="SUPFAM" id="SSF52540">
    <property type="entry name" value="P-loop containing nucleoside triphosphate hydrolases"/>
    <property type="match status" value="1"/>
</dbReference>
<dbReference type="Gene3D" id="3.40.50.300">
    <property type="entry name" value="P-loop containing nucleotide triphosphate hydrolases"/>
    <property type="match status" value="4"/>
</dbReference>
<dbReference type="GO" id="GO:0000725">
    <property type="term" value="P:recombinational repair"/>
    <property type="evidence" value="ECO:0007669"/>
    <property type="project" value="TreeGrafter"/>
</dbReference>
<evidence type="ECO:0000259" key="16">
    <source>
        <dbReference type="PROSITE" id="PS51217"/>
    </source>
</evidence>
<name>A0A2U1SWW0_9MICO</name>
<evidence type="ECO:0000256" key="1">
    <source>
        <dbReference type="ARBA" id="ARBA00022722"/>
    </source>
</evidence>
<dbReference type="Pfam" id="PF12705">
    <property type="entry name" value="PDDEXK_1"/>
    <property type="match status" value="1"/>
</dbReference>
<evidence type="ECO:0000256" key="10">
    <source>
        <dbReference type="ARBA" id="ARBA00023235"/>
    </source>
</evidence>
<evidence type="ECO:0000256" key="4">
    <source>
        <dbReference type="ARBA" id="ARBA00022801"/>
    </source>
</evidence>
<proteinExistence type="predicted"/>
<keyword evidence="9" id="KW-0234">DNA repair</keyword>
<evidence type="ECO:0000256" key="9">
    <source>
        <dbReference type="ARBA" id="ARBA00023204"/>
    </source>
</evidence>